<keyword evidence="4 9" id="KW-0863">Zinc-finger</keyword>
<dbReference type="PROSITE" id="PS50089">
    <property type="entry name" value="ZF_RING_2"/>
    <property type="match status" value="1"/>
</dbReference>
<dbReference type="PROSITE" id="PS00518">
    <property type="entry name" value="ZF_RING_1"/>
    <property type="match status" value="1"/>
</dbReference>
<dbReference type="PANTHER" id="PTHR15860:SF0">
    <property type="entry name" value="LP20373P"/>
    <property type="match status" value="1"/>
</dbReference>
<dbReference type="EMBL" id="CAJNOR010000083">
    <property type="protein sequence ID" value="CAF0789442.1"/>
    <property type="molecule type" value="Genomic_DNA"/>
</dbReference>
<keyword evidence="3" id="KW-0479">Metal-binding</keyword>
<dbReference type="Gene3D" id="3.30.40.10">
    <property type="entry name" value="Zinc/RING finger domain, C3HC4 (zinc finger)"/>
    <property type="match status" value="1"/>
</dbReference>
<evidence type="ECO:0000256" key="10">
    <source>
        <dbReference type="SAM" id="Phobius"/>
    </source>
</evidence>
<evidence type="ECO:0000259" key="11">
    <source>
        <dbReference type="PROSITE" id="PS50089"/>
    </source>
</evidence>
<evidence type="ECO:0000313" key="14">
    <source>
        <dbReference type="Proteomes" id="UP000663828"/>
    </source>
</evidence>
<dbReference type="Proteomes" id="UP000663852">
    <property type="component" value="Unassembled WGS sequence"/>
</dbReference>
<evidence type="ECO:0000313" key="13">
    <source>
        <dbReference type="EMBL" id="CAF1216903.1"/>
    </source>
</evidence>
<dbReference type="PANTHER" id="PTHR15860">
    <property type="entry name" value="UNCHARACTERIZED RING FINGER-CONTAINING PROTEIN"/>
    <property type="match status" value="1"/>
</dbReference>
<dbReference type="EMBL" id="CAJNOJ010000158">
    <property type="protein sequence ID" value="CAF1216903.1"/>
    <property type="molecule type" value="Genomic_DNA"/>
</dbReference>
<name>A0A813S308_ADIRI</name>
<organism evidence="12 14">
    <name type="scientific">Adineta ricciae</name>
    <name type="common">Rotifer</name>
    <dbReference type="NCBI Taxonomy" id="249248"/>
    <lineage>
        <taxon>Eukaryota</taxon>
        <taxon>Metazoa</taxon>
        <taxon>Spiralia</taxon>
        <taxon>Gnathifera</taxon>
        <taxon>Rotifera</taxon>
        <taxon>Eurotatoria</taxon>
        <taxon>Bdelloidea</taxon>
        <taxon>Adinetida</taxon>
        <taxon>Adinetidae</taxon>
        <taxon>Adineta</taxon>
    </lineage>
</organism>
<dbReference type="Proteomes" id="UP000663828">
    <property type="component" value="Unassembled WGS sequence"/>
</dbReference>
<dbReference type="SUPFAM" id="SSF57850">
    <property type="entry name" value="RING/U-box"/>
    <property type="match status" value="1"/>
</dbReference>
<keyword evidence="6" id="KW-0862">Zinc</keyword>
<dbReference type="OrthoDB" id="9049620at2759"/>
<evidence type="ECO:0000256" key="1">
    <source>
        <dbReference type="ARBA" id="ARBA00004141"/>
    </source>
</evidence>
<dbReference type="InterPro" id="IPR017907">
    <property type="entry name" value="Znf_RING_CS"/>
</dbReference>
<dbReference type="AlphaFoldDB" id="A0A813S308"/>
<dbReference type="GO" id="GO:0008270">
    <property type="term" value="F:zinc ion binding"/>
    <property type="evidence" value="ECO:0007669"/>
    <property type="project" value="UniProtKB-KW"/>
</dbReference>
<dbReference type="InterPro" id="IPR044235">
    <property type="entry name" value="RNFT1/2"/>
</dbReference>
<dbReference type="GO" id="GO:1904294">
    <property type="term" value="P:positive regulation of ERAD pathway"/>
    <property type="evidence" value="ECO:0007669"/>
    <property type="project" value="InterPro"/>
</dbReference>
<dbReference type="GO" id="GO:0061630">
    <property type="term" value="F:ubiquitin protein ligase activity"/>
    <property type="evidence" value="ECO:0007669"/>
    <property type="project" value="InterPro"/>
</dbReference>
<dbReference type="InterPro" id="IPR013083">
    <property type="entry name" value="Znf_RING/FYVE/PHD"/>
</dbReference>
<evidence type="ECO:0000256" key="3">
    <source>
        <dbReference type="ARBA" id="ARBA00022723"/>
    </source>
</evidence>
<keyword evidence="14" id="KW-1185">Reference proteome</keyword>
<feature type="transmembrane region" description="Helical" evidence="10">
    <location>
        <begin position="124"/>
        <end position="145"/>
    </location>
</feature>
<keyword evidence="8 10" id="KW-0472">Membrane</keyword>
<evidence type="ECO:0000256" key="9">
    <source>
        <dbReference type="PROSITE-ProRule" id="PRU00175"/>
    </source>
</evidence>
<evidence type="ECO:0000256" key="6">
    <source>
        <dbReference type="ARBA" id="ARBA00022833"/>
    </source>
</evidence>
<dbReference type="SMART" id="SM00184">
    <property type="entry name" value="RING"/>
    <property type="match status" value="1"/>
</dbReference>
<keyword evidence="5" id="KW-0833">Ubl conjugation pathway</keyword>
<feature type="transmembrane region" description="Helical" evidence="10">
    <location>
        <begin position="94"/>
        <end position="112"/>
    </location>
</feature>
<accession>A0A813S308</accession>
<dbReference type="GO" id="GO:0016020">
    <property type="term" value="C:membrane"/>
    <property type="evidence" value="ECO:0007669"/>
    <property type="project" value="UniProtKB-SubCell"/>
</dbReference>
<feature type="transmembrane region" description="Helical" evidence="10">
    <location>
        <begin position="165"/>
        <end position="192"/>
    </location>
</feature>
<evidence type="ECO:0000313" key="12">
    <source>
        <dbReference type="EMBL" id="CAF0789442.1"/>
    </source>
</evidence>
<feature type="domain" description="RING-type" evidence="11">
    <location>
        <begin position="295"/>
        <end position="333"/>
    </location>
</feature>
<keyword evidence="7 10" id="KW-1133">Transmembrane helix</keyword>
<reference evidence="12" key="1">
    <citation type="submission" date="2021-02" db="EMBL/GenBank/DDBJ databases">
        <authorList>
            <person name="Nowell W R."/>
        </authorList>
    </citation>
    <scope>NUCLEOTIDE SEQUENCE</scope>
</reference>
<feature type="transmembrane region" description="Helical" evidence="10">
    <location>
        <begin position="212"/>
        <end position="233"/>
    </location>
</feature>
<gene>
    <name evidence="13" type="ORF">EDS130_LOCUS26196</name>
    <name evidence="12" type="ORF">XAT740_LOCUS2403</name>
</gene>
<evidence type="ECO:0000256" key="4">
    <source>
        <dbReference type="ARBA" id="ARBA00022771"/>
    </source>
</evidence>
<comment type="caution">
    <text evidence="12">The sequence shown here is derived from an EMBL/GenBank/DDBJ whole genome shotgun (WGS) entry which is preliminary data.</text>
</comment>
<evidence type="ECO:0000256" key="5">
    <source>
        <dbReference type="ARBA" id="ARBA00022786"/>
    </source>
</evidence>
<feature type="transmembrane region" description="Helical" evidence="10">
    <location>
        <begin position="245"/>
        <end position="263"/>
    </location>
</feature>
<protein>
    <recommendedName>
        <fullName evidence="11">RING-type domain-containing protein</fullName>
    </recommendedName>
</protein>
<evidence type="ECO:0000256" key="8">
    <source>
        <dbReference type="ARBA" id="ARBA00023136"/>
    </source>
</evidence>
<dbReference type="InterPro" id="IPR001841">
    <property type="entry name" value="Znf_RING"/>
</dbReference>
<dbReference type="Pfam" id="PF13923">
    <property type="entry name" value="zf-C3HC4_2"/>
    <property type="match status" value="1"/>
</dbReference>
<evidence type="ECO:0000256" key="2">
    <source>
        <dbReference type="ARBA" id="ARBA00022692"/>
    </source>
</evidence>
<proteinExistence type="predicted"/>
<evidence type="ECO:0000256" key="7">
    <source>
        <dbReference type="ARBA" id="ARBA00022989"/>
    </source>
</evidence>
<keyword evidence="2 10" id="KW-0812">Transmembrane</keyword>
<sequence length="355" mass="41410">MNTRRLNYSMATNNSDYRIDLNPANNLEEIETVGEEILHQAQAPTRPSPPPPTNDIANDHLHQLITLLKDNLTSTFPFALIIILKAFYEHSAGILMVVFFSASIYHANTVLVQQAALKSSRHIWPVLRVIVILSLSLVLFLYLYRQEQFYLCLIFSRPNYTKWDLWTLIWVLYSTFCIVKMIVMICKSLLIVYPIISDRGKSCLTYRKRGSYFSLIEHLSQFYISLLTIRPWIHFLLDNNQEKYIFSTILLIFYSLMKLFNIYKTLLQLRQSLKQAFQTLPFPSVSINDLQETMCPICQSEYQDPIVLTCKHVFCEECVTSWLDRNASCPLCRCKLPIGQANYRDGFTSGYLIWY</sequence>
<comment type="subcellular location">
    <subcellularLocation>
        <location evidence="1">Membrane</location>
        <topology evidence="1">Multi-pass membrane protein</topology>
    </subcellularLocation>
</comment>